<feature type="domain" description="Guanylate cyclase" evidence="1">
    <location>
        <begin position="10"/>
        <end position="58"/>
    </location>
</feature>
<dbReference type="EMBL" id="UINC01212823">
    <property type="protein sequence ID" value="SVE37313.1"/>
    <property type="molecule type" value="Genomic_DNA"/>
</dbReference>
<dbReference type="GO" id="GO:0035556">
    <property type="term" value="P:intracellular signal transduction"/>
    <property type="evidence" value="ECO:0007669"/>
    <property type="project" value="InterPro"/>
</dbReference>
<feature type="non-terminal residue" evidence="2">
    <location>
        <position position="58"/>
    </location>
</feature>
<dbReference type="AlphaFoldDB" id="A0A383CZ76"/>
<dbReference type="InterPro" id="IPR029787">
    <property type="entry name" value="Nucleotide_cyclase"/>
</dbReference>
<gene>
    <name evidence="2" type="ORF">METZ01_LOCUS490167</name>
</gene>
<sequence length="58" mass="6380">MSEPTRKLAAIVFTDIVGFTKLSAENEPAALALLEKQRELLKSIVEKHGGSWLKEIGD</sequence>
<dbReference type="GO" id="GO:0009190">
    <property type="term" value="P:cyclic nucleotide biosynthetic process"/>
    <property type="evidence" value="ECO:0007669"/>
    <property type="project" value="InterPro"/>
</dbReference>
<evidence type="ECO:0000259" key="1">
    <source>
        <dbReference type="PROSITE" id="PS50125"/>
    </source>
</evidence>
<dbReference type="PROSITE" id="PS50125">
    <property type="entry name" value="GUANYLATE_CYCLASE_2"/>
    <property type="match status" value="1"/>
</dbReference>
<evidence type="ECO:0000313" key="2">
    <source>
        <dbReference type="EMBL" id="SVE37313.1"/>
    </source>
</evidence>
<proteinExistence type="predicted"/>
<dbReference type="InterPro" id="IPR001054">
    <property type="entry name" value="A/G_cyclase"/>
</dbReference>
<protein>
    <recommendedName>
        <fullName evidence="1">Guanylate cyclase domain-containing protein</fullName>
    </recommendedName>
</protein>
<accession>A0A383CZ76</accession>
<dbReference type="Pfam" id="PF00211">
    <property type="entry name" value="Guanylate_cyc"/>
    <property type="match status" value="1"/>
</dbReference>
<organism evidence="2">
    <name type="scientific">marine metagenome</name>
    <dbReference type="NCBI Taxonomy" id="408172"/>
    <lineage>
        <taxon>unclassified sequences</taxon>
        <taxon>metagenomes</taxon>
        <taxon>ecological metagenomes</taxon>
    </lineage>
</organism>
<name>A0A383CZ76_9ZZZZ</name>
<dbReference type="SUPFAM" id="SSF55073">
    <property type="entry name" value="Nucleotide cyclase"/>
    <property type="match status" value="1"/>
</dbReference>
<dbReference type="Gene3D" id="3.30.70.1230">
    <property type="entry name" value="Nucleotide cyclase"/>
    <property type="match status" value="1"/>
</dbReference>
<reference evidence="2" key="1">
    <citation type="submission" date="2018-05" db="EMBL/GenBank/DDBJ databases">
        <authorList>
            <person name="Lanie J.A."/>
            <person name="Ng W.-L."/>
            <person name="Kazmierczak K.M."/>
            <person name="Andrzejewski T.M."/>
            <person name="Davidsen T.M."/>
            <person name="Wayne K.J."/>
            <person name="Tettelin H."/>
            <person name="Glass J.I."/>
            <person name="Rusch D."/>
            <person name="Podicherti R."/>
            <person name="Tsui H.-C.T."/>
            <person name="Winkler M.E."/>
        </authorList>
    </citation>
    <scope>NUCLEOTIDE SEQUENCE</scope>
</reference>